<dbReference type="Gene3D" id="1.10.30.50">
    <property type="match status" value="1"/>
</dbReference>
<dbReference type="NCBIfam" id="TIGR02646">
    <property type="entry name" value="retron system putative HNH endonuclease"/>
    <property type="match status" value="1"/>
</dbReference>
<organism evidence="1 2">
    <name type="scientific">Methylomonas fluvii</name>
    <dbReference type="NCBI Taxonomy" id="1854564"/>
    <lineage>
        <taxon>Bacteria</taxon>
        <taxon>Pseudomonadati</taxon>
        <taxon>Pseudomonadota</taxon>
        <taxon>Gammaproteobacteria</taxon>
        <taxon>Methylococcales</taxon>
        <taxon>Methylococcaceae</taxon>
        <taxon>Methylomonas</taxon>
    </lineage>
</organism>
<dbReference type="Proteomes" id="UP000641152">
    <property type="component" value="Unassembled WGS sequence"/>
</dbReference>
<evidence type="ECO:0000313" key="1">
    <source>
        <dbReference type="EMBL" id="MBD9360283.1"/>
    </source>
</evidence>
<dbReference type="InterPro" id="IPR013467">
    <property type="entry name" value="HNH78-like"/>
</dbReference>
<protein>
    <submittedName>
        <fullName evidence="1">TIGR02646 family protein</fullName>
    </submittedName>
</protein>
<gene>
    <name evidence="1" type="ORF">EBB_06990</name>
</gene>
<comment type="caution">
    <text evidence="1">The sequence shown here is derived from an EMBL/GenBank/DDBJ whole genome shotgun (WGS) entry which is preliminary data.</text>
</comment>
<evidence type="ECO:0000313" key="2">
    <source>
        <dbReference type="Proteomes" id="UP000641152"/>
    </source>
</evidence>
<name>A0ABR9DB53_9GAMM</name>
<dbReference type="EMBL" id="JACXST010000001">
    <property type="protein sequence ID" value="MBD9360283.1"/>
    <property type="molecule type" value="Genomic_DNA"/>
</dbReference>
<proteinExistence type="predicted"/>
<keyword evidence="2" id="KW-1185">Reference proteome</keyword>
<reference evidence="1 2" key="1">
    <citation type="submission" date="2020-09" db="EMBL/GenBank/DDBJ databases">
        <title>Methylomonas albis sp. nov. and Methylomonas fluvii sp. nov.: Two cold-adapted methanotrophs from the River Elbe and an amended description of Methylovulum psychrotolerans strain Eb1.</title>
        <authorList>
            <person name="Bussmann I.K."/>
            <person name="Klings K.-W."/>
            <person name="Warnstedt J."/>
            <person name="Hoppert M."/>
            <person name="Saborowski A."/>
            <person name="Horn F."/>
            <person name="Liebner S."/>
        </authorList>
    </citation>
    <scope>NUCLEOTIDE SEQUENCE [LARGE SCALE GENOMIC DNA]</scope>
    <source>
        <strain evidence="1 2">EbB</strain>
    </source>
</reference>
<accession>A0ABR9DB53</accession>
<dbReference type="RefSeq" id="WP_192393051.1">
    <property type="nucleotide sequence ID" value="NZ_CAJHIU010000001.1"/>
</dbReference>
<sequence length="210" mass="23395">MRLIAKGQEPIELTTWKKANPHGRYQELDNSEQGKSTRRAIRQAAIKEQFGLCAYCCKQIDKTNSNNEHLVSQRAAPNLTVDFANIVASCNTPRRCNQARGSKDLLLTPLMPECETELRYLLSGKVEGKTERASEAIEVLALDTLAIREERKVLVDSLIFGAGITPDDLLPPNEELLNILADDLKQPNYTGQLPAFSPALINIIRQLLVN</sequence>